<evidence type="ECO:0000313" key="1">
    <source>
        <dbReference type="EMBL" id="TDC46577.1"/>
    </source>
</evidence>
<name>A0A4R4RBX1_9ACTN</name>
<keyword evidence="2" id="KW-1185">Reference proteome</keyword>
<sequence length="198" mass="23111">MVNKPAAQQPSDDPRGDGVRELERVILSLNDVLEDPTRTRRVLQHELYGIAVDRVLEPRSGGVVLDMTCVPLPELAVARYNSERARVSIRPDGAIYSFPLGPDRTWHHRYPSPLGKQFGHLGGELCLWYPKDPRWLRWEWDDGVEQYVTRVYRHVFYEEYYRREGHWPVEDAPHDDPVAGEHPIRSAFMCKEEHRWAS</sequence>
<comment type="caution">
    <text evidence="1">The sequence shown here is derived from an EMBL/GenBank/DDBJ whole genome shotgun (WGS) entry which is preliminary data.</text>
</comment>
<protein>
    <submittedName>
        <fullName evidence="1">Uncharacterized protein</fullName>
    </submittedName>
</protein>
<accession>A0A4R4RBX1</accession>
<gene>
    <name evidence="1" type="ORF">E1212_26510</name>
</gene>
<evidence type="ECO:0000313" key="2">
    <source>
        <dbReference type="Proteomes" id="UP000295621"/>
    </source>
</evidence>
<dbReference type="Proteomes" id="UP000295621">
    <property type="component" value="Unassembled WGS sequence"/>
</dbReference>
<dbReference type="OrthoDB" id="5184421at2"/>
<organism evidence="1 2">
    <name type="scientific">Jiangella ureilytica</name>
    <dbReference type="NCBI Taxonomy" id="2530374"/>
    <lineage>
        <taxon>Bacteria</taxon>
        <taxon>Bacillati</taxon>
        <taxon>Actinomycetota</taxon>
        <taxon>Actinomycetes</taxon>
        <taxon>Jiangellales</taxon>
        <taxon>Jiangellaceae</taxon>
        <taxon>Jiangella</taxon>
    </lineage>
</organism>
<dbReference type="AlphaFoldDB" id="A0A4R4RBX1"/>
<dbReference type="EMBL" id="SMKL01000094">
    <property type="protein sequence ID" value="TDC46577.1"/>
    <property type="molecule type" value="Genomic_DNA"/>
</dbReference>
<proteinExistence type="predicted"/>
<reference evidence="1 2" key="1">
    <citation type="submission" date="2019-02" db="EMBL/GenBank/DDBJ databases">
        <title>Draft genome sequences of novel Actinobacteria.</title>
        <authorList>
            <person name="Sahin N."/>
            <person name="Ay H."/>
            <person name="Saygin H."/>
        </authorList>
    </citation>
    <scope>NUCLEOTIDE SEQUENCE [LARGE SCALE GENOMIC DNA]</scope>
    <source>
        <strain evidence="1 2">KC603</strain>
    </source>
</reference>